<accession>A0A0G4EWI6</accession>
<evidence type="ECO:0000313" key="3">
    <source>
        <dbReference type="Proteomes" id="UP000041254"/>
    </source>
</evidence>
<protein>
    <submittedName>
        <fullName evidence="2">Uncharacterized protein</fullName>
    </submittedName>
</protein>
<feature type="region of interest" description="Disordered" evidence="1">
    <location>
        <begin position="1"/>
        <end position="28"/>
    </location>
</feature>
<dbReference type="PhylomeDB" id="A0A0G4EWI6"/>
<proteinExistence type="predicted"/>
<dbReference type="Proteomes" id="UP000041254">
    <property type="component" value="Unassembled WGS sequence"/>
</dbReference>
<reference evidence="2 3" key="1">
    <citation type="submission" date="2014-11" db="EMBL/GenBank/DDBJ databases">
        <authorList>
            <person name="Zhu J."/>
            <person name="Qi W."/>
            <person name="Song R."/>
        </authorList>
    </citation>
    <scope>NUCLEOTIDE SEQUENCE [LARGE SCALE GENOMIC DNA]</scope>
</reference>
<organism evidence="2 3">
    <name type="scientific">Vitrella brassicaformis (strain CCMP3155)</name>
    <dbReference type="NCBI Taxonomy" id="1169540"/>
    <lineage>
        <taxon>Eukaryota</taxon>
        <taxon>Sar</taxon>
        <taxon>Alveolata</taxon>
        <taxon>Colpodellida</taxon>
        <taxon>Vitrellaceae</taxon>
        <taxon>Vitrella</taxon>
    </lineage>
</organism>
<name>A0A0G4EWI6_VITBC</name>
<keyword evidence="3" id="KW-1185">Reference proteome</keyword>
<dbReference type="AlphaFoldDB" id="A0A0G4EWI6"/>
<dbReference type="EMBL" id="CDMY01000331">
    <property type="protein sequence ID" value="CEM02618.1"/>
    <property type="molecule type" value="Genomic_DNA"/>
</dbReference>
<sequence>MSHEMEETTHRRKKRRVGDAAYGDLPDNDEDLQVTASLPALPLHISGQAYLNRQDDCAPLFRSSRKALTPPIAQGSDCVLVDGLCETVWAFPHTDVIEEVVRGPGNLFIGDRRLHFDDISGERRTVCRVCGTHGRAADDFITQHYYKLTRCRQRVMEKLIAPYCMAQHNTPGPTGPQPLPFTAPTPSYPLVADSHSPVGCTQPASTIPAQLPQLQPPFARQLRGLDSLRGVLRSQLQLVDEHRREAVNLLVAPNKAQAVEQNLRVWQSIVDKHAQPTIEAISQAAPSDKRLPPRVFAKNPTELDHLSSVLRSQLQLVDEQRRHAFNLFATPSKPQAVERNLRVWQSIFSDHLPDTVETMTKAVPIVTSRSAAKLRMIQALLETQDAFCLEGIPEVLWLSDSDRTGIGGYLGFVECVRCLSGVSTAIESIVSNPKMHTIVLINSPKRPTRAPQPVHKKWKDVLSHARSIRVLIKSGIRVIGLVLLEAAAPAVTEITVTIADRTIRGVADRNTVSFPRLVRRS</sequence>
<evidence type="ECO:0000256" key="1">
    <source>
        <dbReference type="SAM" id="MobiDB-lite"/>
    </source>
</evidence>
<gene>
    <name evidence="2" type="ORF">Vbra_2161</name>
</gene>
<dbReference type="InParanoid" id="A0A0G4EWI6"/>
<evidence type="ECO:0000313" key="2">
    <source>
        <dbReference type="EMBL" id="CEM02618.1"/>
    </source>
</evidence>
<dbReference type="VEuPathDB" id="CryptoDB:Vbra_2161"/>